<name>A0A392WB48_9FABA</name>
<reference evidence="1 2" key="1">
    <citation type="journal article" date="2018" name="Front. Plant Sci.">
        <title>Red Clover (Trifolium pratense) and Zigzag Clover (T. medium) - A Picture of Genomic Similarities and Differences.</title>
        <authorList>
            <person name="Dluhosova J."/>
            <person name="Istvanek J."/>
            <person name="Nedelnik J."/>
            <person name="Repkova J."/>
        </authorList>
    </citation>
    <scope>NUCLEOTIDE SEQUENCE [LARGE SCALE GENOMIC DNA]</scope>
    <source>
        <strain evidence="2">cv. 10/8</strain>
        <tissue evidence="1">Leaf</tissue>
    </source>
</reference>
<comment type="caution">
    <text evidence="1">The sequence shown here is derived from an EMBL/GenBank/DDBJ whole genome shotgun (WGS) entry which is preliminary data.</text>
</comment>
<organism evidence="1 2">
    <name type="scientific">Trifolium medium</name>
    <dbReference type="NCBI Taxonomy" id="97028"/>
    <lineage>
        <taxon>Eukaryota</taxon>
        <taxon>Viridiplantae</taxon>
        <taxon>Streptophyta</taxon>
        <taxon>Embryophyta</taxon>
        <taxon>Tracheophyta</taxon>
        <taxon>Spermatophyta</taxon>
        <taxon>Magnoliopsida</taxon>
        <taxon>eudicotyledons</taxon>
        <taxon>Gunneridae</taxon>
        <taxon>Pentapetalae</taxon>
        <taxon>rosids</taxon>
        <taxon>fabids</taxon>
        <taxon>Fabales</taxon>
        <taxon>Fabaceae</taxon>
        <taxon>Papilionoideae</taxon>
        <taxon>50 kb inversion clade</taxon>
        <taxon>NPAAA clade</taxon>
        <taxon>Hologalegina</taxon>
        <taxon>IRL clade</taxon>
        <taxon>Trifolieae</taxon>
        <taxon>Trifolium</taxon>
    </lineage>
</organism>
<evidence type="ECO:0000313" key="2">
    <source>
        <dbReference type="Proteomes" id="UP000265520"/>
    </source>
</evidence>
<feature type="non-terminal residue" evidence="1">
    <location>
        <position position="44"/>
    </location>
</feature>
<dbReference type="EMBL" id="LXQA011443804">
    <property type="protein sequence ID" value="MCI97456.1"/>
    <property type="molecule type" value="Genomic_DNA"/>
</dbReference>
<dbReference type="AlphaFoldDB" id="A0A392WB48"/>
<keyword evidence="2" id="KW-1185">Reference proteome</keyword>
<protein>
    <submittedName>
        <fullName evidence="1">Uncharacterized protein</fullName>
    </submittedName>
</protein>
<dbReference type="Proteomes" id="UP000265520">
    <property type="component" value="Unassembled WGS sequence"/>
</dbReference>
<sequence length="44" mass="5005">MLPLCVYQSQLLQFTPVLQCFICLMDLEKTCRVWFPSAPVAAVT</sequence>
<accession>A0A392WB48</accession>
<evidence type="ECO:0000313" key="1">
    <source>
        <dbReference type="EMBL" id="MCI97456.1"/>
    </source>
</evidence>
<proteinExistence type="predicted"/>